<evidence type="ECO:0000256" key="4">
    <source>
        <dbReference type="ARBA" id="ARBA00049366"/>
    </source>
</evidence>
<reference evidence="11 12" key="1">
    <citation type="submission" date="2016-05" db="EMBL/GenBank/DDBJ databases">
        <title>Microbial solvent formation.</title>
        <authorList>
            <person name="Poehlein A."/>
            <person name="Montoya Solano J.D."/>
            <person name="Flitsch S."/>
            <person name="Krabben P."/>
            <person name="Duerre P."/>
            <person name="Daniel R."/>
        </authorList>
    </citation>
    <scope>NUCLEOTIDE SEQUENCE [LARGE SCALE GENOMIC DNA]</scope>
    <source>
        <strain evidence="11 12">L1-8</strain>
    </source>
</reference>
<dbReference type="PROSITE" id="PS51732">
    <property type="entry name" value="ASN_GLN_ASE_3"/>
    <property type="match status" value="1"/>
</dbReference>
<keyword evidence="3 11" id="KW-0378">Hydrolase</keyword>
<dbReference type="PROSITE" id="PS00144">
    <property type="entry name" value="ASN_GLN_ASE_1"/>
    <property type="match status" value="1"/>
</dbReference>
<feature type="active site" evidence="8">
    <location>
        <position position="85"/>
    </location>
</feature>
<evidence type="ECO:0000256" key="7">
    <source>
        <dbReference type="PROSITE-ProRule" id="PRU10099"/>
    </source>
</evidence>
<dbReference type="EMBL" id="LZYZ01000007">
    <property type="protein sequence ID" value="OOM09291.1"/>
    <property type="molecule type" value="Genomic_DNA"/>
</dbReference>
<dbReference type="SMART" id="SM00870">
    <property type="entry name" value="Asparaginase"/>
    <property type="match status" value="1"/>
</dbReference>
<evidence type="ECO:0000256" key="6">
    <source>
        <dbReference type="PIRSR" id="PIRSR001220-2"/>
    </source>
</evidence>
<feature type="domain" description="L-asparaginase N-terminal" evidence="9">
    <location>
        <begin position="3"/>
        <end position="187"/>
    </location>
</feature>
<dbReference type="FunFam" id="3.40.50.1170:FF:000001">
    <property type="entry name" value="L-asparaginase 2"/>
    <property type="match status" value="1"/>
</dbReference>
<dbReference type="RefSeq" id="WP_077866610.1">
    <property type="nucleotide sequence ID" value="NZ_LZYZ01000007.1"/>
</dbReference>
<evidence type="ECO:0000256" key="1">
    <source>
        <dbReference type="ARBA" id="ARBA00010518"/>
    </source>
</evidence>
<feature type="active site" description="O-isoaspartyl threonine intermediate" evidence="5">
    <location>
        <position position="12"/>
    </location>
</feature>
<evidence type="ECO:0000259" key="10">
    <source>
        <dbReference type="Pfam" id="PF17763"/>
    </source>
</evidence>
<dbReference type="PROSITE" id="PS00917">
    <property type="entry name" value="ASN_GLN_ASE_2"/>
    <property type="match status" value="1"/>
</dbReference>
<dbReference type="AlphaFoldDB" id="A0A1S8MYZ2"/>
<dbReference type="Pfam" id="PF00710">
    <property type="entry name" value="Asparaginase"/>
    <property type="match status" value="1"/>
</dbReference>
<feature type="active site" evidence="7">
    <location>
        <position position="12"/>
    </location>
</feature>
<dbReference type="InterPro" id="IPR020827">
    <property type="entry name" value="Asparaginase/glutaminase_AS1"/>
</dbReference>
<dbReference type="PRINTS" id="PR00139">
    <property type="entry name" value="ASNGLNASE"/>
</dbReference>
<evidence type="ECO:0000259" key="9">
    <source>
        <dbReference type="Pfam" id="PF00710"/>
    </source>
</evidence>
<dbReference type="Gene3D" id="3.40.50.1170">
    <property type="entry name" value="L-asparaginase, N-terminal domain"/>
    <property type="match status" value="1"/>
</dbReference>
<feature type="domain" description="Asparaginase/glutaminase C-terminal" evidence="10">
    <location>
        <begin position="205"/>
        <end position="320"/>
    </location>
</feature>
<dbReference type="InterPro" id="IPR027475">
    <property type="entry name" value="Asparaginase/glutaminase_AS2"/>
</dbReference>
<sequence length="331" mass="36294">MKNILLLSTGGTIASAPTENGLAPAIHSDNILSLLDSVLYNYKVTTKDILSLDSSNIQPEEWKVIAQSIYENCNKYDGIVITHGTDTMAYTASILSFMLPNIPIPVVITGSQLPLLNPLTDGIENLRCAFAMAASETPGIFLAFNRKVILGSRAVKVRTTGFDAFESVNSPYAATIDSSGLHINHQVIKKVTGKCKLEDKLCKDIFLIKLTPGLNPEIFDMLLNMNYKGIVIEAFGAGGLHFIRRDLISKLEKIVQKGITVVVCSQCLYERSDFSIYETGKLALEKGVLQGYDMTTEATVTKLMWALGKTDDVEEIKKIFQTSFVGEVTIL</sequence>
<dbReference type="STRING" id="169679.CSACC_27890"/>
<dbReference type="PIRSF" id="PIRSF001220">
    <property type="entry name" value="L-ASNase_gatD"/>
    <property type="match status" value="1"/>
</dbReference>
<dbReference type="Pfam" id="PF17763">
    <property type="entry name" value="Asparaginase_C"/>
    <property type="match status" value="1"/>
</dbReference>
<dbReference type="SFLD" id="SFLDS00057">
    <property type="entry name" value="Glutaminase/Asparaginase"/>
    <property type="match status" value="1"/>
</dbReference>
<gene>
    <name evidence="11" type="primary">ansA</name>
    <name evidence="11" type="ORF">CLOSAC_35720</name>
</gene>
<dbReference type="NCBIfam" id="TIGR00519">
    <property type="entry name" value="asnASE_I"/>
    <property type="match status" value="1"/>
</dbReference>
<dbReference type="EC" id="3.5.1.1" evidence="2"/>
<dbReference type="CDD" id="cd08963">
    <property type="entry name" value="L-asparaginase_I"/>
    <property type="match status" value="1"/>
</dbReference>
<comment type="catalytic activity">
    <reaction evidence="4">
        <text>L-asparagine + H2O = L-aspartate + NH4(+)</text>
        <dbReference type="Rhea" id="RHEA:21016"/>
        <dbReference type="ChEBI" id="CHEBI:15377"/>
        <dbReference type="ChEBI" id="CHEBI:28938"/>
        <dbReference type="ChEBI" id="CHEBI:29991"/>
        <dbReference type="ChEBI" id="CHEBI:58048"/>
        <dbReference type="EC" id="3.5.1.1"/>
    </reaction>
</comment>
<dbReference type="InterPro" id="IPR006033">
    <property type="entry name" value="AsnA_fam"/>
</dbReference>
<name>A0A1S8MYZ2_CLOSA</name>
<dbReference type="GO" id="GO:0006520">
    <property type="term" value="P:amino acid metabolic process"/>
    <property type="evidence" value="ECO:0007669"/>
    <property type="project" value="InterPro"/>
</dbReference>
<evidence type="ECO:0000313" key="11">
    <source>
        <dbReference type="EMBL" id="OOM09291.1"/>
    </source>
</evidence>
<evidence type="ECO:0000256" key="5">
    <source>
        <dbReference type="PIRSR" id="PIRSR001220-1"/>
    </source>
</evidence>
<evidence type="ECO:0000313" key="12">
    <source>
        <dbReference type="Proteomes" id="UP000191154"/>
    </source>
</evidence>
<feature type="binding site" evidence="6">
    <location>
        <position position="54"/>
    </location>
    <ligand>
        <name>substrate</name>
    </ligand>
</feature>
<comment type="caution">
    <text evidence="11">The sequence shown here is derived from an EMBL/GenBank/DDBJ whole genome shotgun (WGS) entry which is preliminary data.</text>
</comment>
<dbReference type="Gene3D" id="3.40.50.40">
    <property type="match status" value="1"/>
</dbReference>
<dbReference type="InterPro" id="IPR027474">
    <property type="entry name" value="L-asparaginase_N"/>
</dbReference>
<comment type="similarity">
    <text evidence="1">Belongs to the asparaginase 1 family.</text>
</comment>
<dbReference type="InterPro" id="IPR027473">
    <property type="entry name" value="L-asparaginase_C"/>
</dbReference>
<dbReference type="SUPFAM" id="SSF53774">
    <property type="entry name" value="Glutaminase/Asparaginase"/>
    <property type="match status" value="1"/>
</dbReference>
<protein>
    <recommendedName>
        <fullName evidence="2">asparaginase</fullName>
        <ecNumber evidence="2">3.5.1.1</ecNumber>
    </recommendedName>
</protein>
<dbReference type="InterPro" id="IPR037152">
    <property type="entry name" value="L-asparaginase_N_sf"/>
</dbReference>
<dbReference type="PIRSF" id="PIRSF500176">
    <property type="entry name" value="L_ASNase"/>
    <property type="match status" value="1"/>
</dbReference>
<evidence type="ECO:0000256" key="8">
    <source>
        <dbReference type="PROSITE-ProRule" id="PRU10100"/>
    </source>
</evidence>
<accession>A0A1S8MYZ2</accession>
<organism evidence="11 12">
    <name type="scientific">Clostridium saccharobutylicum</name>
    <dbReference type="NCBI Taxonomy" id="169679"/>
    <lineage>
        <taxon>Bacteria</taxon>
        <taxon>Bacillati</taxon>
        <taxon>Bacillota</taxon>
        <taxon>Clostridia</taxon>
        <taxon>Eubacteriales</taxon>
        <taxon>Clostridiaceae</taxon>
        <taxon>Clostridium</taxon>
    </lineage>
</organism>
<dbReference type="InterPro" id="IPR041725">
    <property type="entry name" value="L-asparaginase_I"/>
</dbReference>
<dbReference type="PANTHER" id="PTHR11707">
    <property type="entry name" value="L-ASPARAGINASE"/>
    <property type="match status" value="1"/>
</dbReference>
<evidence type="ECO:0000256" key="2">
    <source>
        <dbReference type="ARBA" id="ARBA00012920"/>
    </source>
</evidence>
<dbReference type="Proteomes" id="UP000191154">
    <property type="component" value="Unassembled WGS sequence"/>
</dbReference>
<proteinExistence type="inferred from homology"/>
<feature type="binding site" evidence="6">
    <location>
        <begin position="85"/>
        <end position="86"/>
    </location>
    <ligand>
        <name>substrate</name>
    </ligand>
</feature>
<dbReference type="GO" id="GO:0004067">
    <property type="term" value="F:asparaginase activity"/>
    <property type="evidence" value="ECO:0007669"/>
    <property type="project" value="UniProtKB-UniRule"/>
</dbReference>
<dbReference type="InterPro" id="IPR006034">
    <property type="entry name" value="Asparaginase/glutaminase-like"/>
</dbReference>
<dbReference type="PANTHER" id="PTHR11707:SF28">
    <property type="entry name" value="60 KDA LYSOPHOSPHOLIPASE"/>
    <property type="match status" value="1"/>
</dbReference>
<dbReference type="InterPro" id="IPR036152">
    <property type="entry name" value="Asp/glu_Ase-like_sf"/>
</dbReference>
<evidence type="ECO:0000256" key="3">
    <source>
        <dbReference type="ARBA" id="ARBA00022801"/>
    </source>
</evidence>
<dbReference type="InterPro" id="IPR040919">
    <property type="entry name" value="Asparaginase_C"/>
</dbReference>